<dbReference type="KEGG" id="scc:Spico_1179"/>
<dbReference type="AlphaFoldDB" id="F4GL52"/>
<dbReference type="GO" id="GO:0070573">
    <property type="term" value="F:metallodipeptidase activity"/>
    <property type="evidence" value="ECO:0007669"/>
    <property type="project" value="InterPro"/>
</dbReference>
<dbReference type="Pfam" id="PF01244">
    <property type="entry name" value="Peptidase_M19"/>
    <property type="match status" value="1"/>
</dbReference>
<organism evidence="1 2">
    <name type="scientific">Parasphaerochaeta coccoides (strain ATCC BAA-1237 / DSM 17374 / SPN1)</name>
    <name type="common">Sphaerochaeta coccoides</name>
    <dbReference type="NCBI Taxonomy" id="760011"/>
    <lineage>
        <taxon>Bacteria</taxon>
        <taxon>Pseudomonadati</taxon>
        <taxon>Spirochaetota</taxon>
        <taxon>Spirochaetia</taxon>
        <taxon>Spirochaetales</taxon>
        <taxon>Sphaerochaetaceae</taxon>
        <taxon>Parasphaerochaeta</taxon>
    </lineage>
</organism>
<dbReference type="Gene3D" id="3.20.20.140">
    <property type="entry name" value="Metal-dependent hydrolases"/>
    <property type="match status" value="1"/>
</dbReference>
<gene>
    <name evidence="1" type="ordered locus">Spico_1179</name>
</gene>
<dbReference type="STRING" id="760011.Spico_1179"/>
<evidence type="ECO:0000313" key="2">
    <source>
        <dbReference type="Proteomes" id="UP000007939"/>
    </source>
</evidence>
<dbReference type="InterPro" id="IPR032466">
    <property type="entry name" value="Metal_Hydrolase"/>
</dbReference>
<dbReference type="PANTHER" id="PTHR10443">
    <property type="entry name" value="MICROSOMAL DIPEPTIDASE"/>
    <property type="match status" value="1"/>
</dbReference>
<protein>
    <submittedName>
        <fullName evidence="1">Peptidase M19 renal dipeptidase</fullName>
    </submittedName>
</protein>
<dbReference type="GO" id="GO:0006508">
    <property type="term" value="P:proteolysis"/>
    <property type="evidence" value="ECO:0007669"/>
    <property type="project" value="InterPro"/>
</dbReference>
<dbReference type="HOGENOM" id="CLU_031404_2_1_12"/>
<dbReference type="Proteomes" id="UP000007939">
    <property type="component" value="Chromosome"/>
</dbReference>
<evidence type="ECO:0000313" key="1">
    <source>
        <dbReference type="EMBL" id="AEC02392.1"/>
    </source>
</evidence>
<dbReference type="PANTHER" id="PTHR10443:SF12">
    <property type="entry name" value="DIPEPTIDASE"/>
    <property type="match status" value="1"/>
</dbReference>
<sequence>MIDLHCDTILRLWSEESSESLAVNSLSIDVRKMRKGGVTAQCFALFVPMNDHVPAIHEGLGPSEILHSLHDRFVSELDSLHGVMRQARTAADVRRNRNEGLLSAILTVEEGEAYEGRIEALDEAVSWGMRISGLIWNFENSLAYPNSPDSDIMARPLKAKGREFVERMNERHVLVDVSHLNDGGFSDVAAICATRPFVATHSNSRSISNVCRNLTDSQMRVIAEHGGVIGLNFCPAFLEPTAQGALLTRGSFSGTGTSRIEDMVRHVLHIRNVAGRSVLAMGTDFDGIGGELEIPTAAELPRLRDALSLAGMSQSELDDMWENNVLRVLEI</sequence>
<dbReference type="eggNOG" id="COG2355">
    <property type="taxonomic scope" value="Bacteria"/>
</dbReference>
<dbReference type="OrthoDB" id="9804920at2"/>
<proteinExistence type="predicted"/>
<dbReference type="PROSITE" id="PS51365">
    <property type="entry name" value="RENAL_DIPEPTIDASE_2"/>
    <property type="match status" value="1"/>
</dbReference>
<dbReference type="InterPro" id="IPR008257">
    <property type="entry name" value="Pept_M19"/>
</dbReference>
<dbReference type="RefSeq" id="WP_013739787.1">
    <property type="nucleotide sequence ID" value="NC_015436.1"/>
</dbReference>
<dbReference type="SUPFAM" id="SSF51556">
    <property type="entry name" value="Metallo-dependent hydrolases"/>
    <property type="match status" value="1"/>
</dbReference>
<accession>F4GL52</accession>
<reference evidence="2" key="1">
    <citation type="submission" date="2011-04" db="EMBL/GenBank/DDBJ databases">
        <title>The complete genome of Spirochaeta coccoides DSM 17374.</title>
        <authorList>
            <person name="Lucas S."/>
            <person name="Copeland A."/>
            <person name="Lapidus A."/>
            <person name="Bruce D."/>
            <person name="Goodwin L."/>
            <person name="Pitluck S."/>
            <person name="Peters L."/>
            <person name="Kyrpides N."/>
            <person name="Mavromatis K."/>
            <person name="Pagani I."/>
            <person name="Ivanova N."/>
            <person name="Ovchinnikova G."/>
            <person name="Lu M."/>
            <person name="Detter J.C."/>
            <person name="Tapia R."/>
            <person name="Han C."/>
            <person name="Land M."/>
            <person name="Hauser L."/>
            <person name="Markowitz V."/>
            <person name="Cheng J.-F."/>
            <person name="Hugenholtz P."/>
            <person name="Woyke T."/>
            <person name="Wu D."/>
            <person name="Spring S."/>
            <person name="Schroeder M."/>
            <person name="Brambilla E."/>
            <person name="Klenk H.-P."/>
            <person name="Eisen J.A."/>
        </authorList>
    </citation>
    <scope>NUCLEOTIDE SEQUENCE [LARGE SCALE GENOMIC DNA]</scope>
    <source>
        <strain evidence="2">ATCC BAA-1237 / DSM 17374 / SPN1</strain>
    </source>
</reference>
<dbReference type="EMBL" id="CP002659">
    <property type="protein sequence ID" value="AEC02392.1"/>
    <property type="molecule type" value="Genomic_DNA"/>
</dbReference>
<name>F4GL52_PARC1</name>
<reference evidence="1 2" key="2">
    <citation type="journal article" date="2012" name="Stand. Genomic Sci.">
        <title>Complete genome sequence of the termite hindgut bacterium Spirochaeta coccoides type strain (SPN1(T)), reclassification in the genus Sphaerochaeta as Sphaerochaeta coccoides comb. nov. and emendations of the family Spirochaetaceae and the genus Sphaerochaeta.</title>
        <authorList>
            <person name="Abt B."/>
            <person name="Han C."/>
            <person name="Scheuner C."/>
            <person name="Lu M."/>
            <person name="Lapidus A."/>
            <person name="Nolan M."/>
            <person name="Lucas S."/>
            <person name="Hammon N."/>
            <person name="Deshpande S."/>
            <person name="Cheng J.F."/>
            <person name="Tapia R."/>
            <person name="Goodwin L.A."/>
            <person name="Pitluck S."/>
            <person name="Liolios K."/>
            <person name="Pagani I."/>
            <person name="Ivanova N."/>
            <person name="Mavromatis K."/>
            <person name="Mikhailova N."/>
            <person name="Huntemann M."/>
            <person name="Pati A."/>
            <person name="Chen A."/>
            <person name="Palaniappan K."/>
            <person name="Land M."/>
            <person name="Hauser L."/>
            <person name="Brambilla E.M."/>
            <person name="Rohde M."/>
            <person name="Spring S."/>
            <person name="Gronow S."/>
            <person name="Goker M."/>
            <person name="Woyke T."/>
            <person name="Bristow J."/>
            <person name="Eisen J.A."/>
            <person name="Markowitz V."/>
            <person name="Hugenholtz P."/>
            <person name="Kyrpides N.C."/>
            <person name="Klenk H.P."/>
            <person name="Detter J.C."/>
        </authorList>
    </citation>
    <scope>NUCLEOTIDE SEQUENCE [LARGE SCALE GENOMIC DNA]</scope>
    <source>
        <strain evidence="2">ATCC BAA-1237 / DSM 17374 / SPN1</strain>
    </source>
</reference>
<keyword evidence="2" id="KW-1185">Reference proteome</keyword>